<dbReference type="EMBL" id="CM023470">
    <property type="protein sequence ID" value="KAH7979836.1"/>
    <property type="molecule type" value="Genomic_DNA"/>
</dbReference>
<protein>
    <submittedName>
        <fullName evidence="1">Uncharacterized protein</fullName>
    </submittedName>
</protein>
<evidence type="ECO:0000313" key="1">
    <source>
        <dbReference type="EMBL" id="KAH7979836.1"/>
    </source>
</evidence>
<proteinExistence type="predicted"/>
<organism evidence="1 2">
    <name type="scientific">Dermacentor silvarum</name>
    <name type="common">Tick</name>
    <dbReference type="NCBI Taxonomy" id="543639"/>
    <lineage>
        <taxon>Eukaryota</taxon>
        <taxon>Metazoa</taxon>
        <taxon>Ecdysozoa</taxon>
        <taxon>Arthropoda</taxon>
        <taxon>Chelicerata</taxon>
        <taxon>Arachnida</taxon>
        <taxon>Acari</taxon>
        <taxon>Parasitiformes</taxon>
        <taxon>Ixodida</taxon>
        <taxon>Ixodoidea</taxon>
        <taxon>Ixodidae</taxon>
        <taxon>Rhipicephalinae</taxon>
        <taxon>Dermacentor</taxon>
    </lineage>
</organism>
<dbReference type="Proteomes" id="UP000821865">
    <property type="component" value="Chromosome 1"/>
</dbReference>
<keyword evidence="2" id="KW-1185">Reference proteome</keyword>
<gene>
    <name evidence="1" type="ORF">HPB49_011534</name>
</gene>
<evidence type="ECO:0000313" key="2">
    <source>
        <dbReference type="Proteomes" id="UP000821865"/>
    </source>
</evidence>
<sequence length="235" mass="26604">MPYLPKEDCKIILKPGGGFRVSNYTSTHIVQSVVKAASLSEEAQEQDTICINYQQNIIVISTPIEEHADKYKIVCIRMNTQEYEVSAYEATPDNTFKGVIRGIGLEYSTQDIVRKVITPRNPAGIATKQMGNTTNVIVLFDGYKVPSYVRDGAALLRCTLYKKQLDMCYQCGRLGHRAEVCPNPNDKICRRCGLADPPENHECKAKCQLCYTDHPTADRECKTRYKTPFLVKKRR</sequence>
<comment type="caution">
    <text evidence="1">The sequence shown here is derived from an EMBL/GenBank/DDBJ whole genome shotgun (WGS) entry which is preliminary data.</text>
</comment>
<reference evidence="1" key="1">
    <citation type="submission" date="2020-05" db="EMBL/GenBank/DDBJ databases">
        <title>Large-scale comparative analyses of tick genomes elucidate their genetic diversity and vector capacities.</title>
        <authorList>
            <person name="Jia N."/>
            <person name="Wang J."/>
            <person name="Shi W."/>
            <person name="Du L."/>
            <person name="Sun Y."/>
            <person name="Zhan W."/>
            <person name="Jiang J."/>
            <person name="Wang Q."/>
            <person name="Zhang B."/>
            <person name="Ji P."/>
            <person name="Sakyi L.B."/>
            <person name="Cui X."/>
            <person name="Yuan T."/>
            <person name="Jiang B."/>
            <person name="Yang W."/>
            <person name="Lam T.T.-Y."/>
            <person name="Chang Q."/>
            <person name="Ding S."/>
            <person name="Wang X."/>
            <person name="Zhu J."/>
            <person name="Ruan X."/>
            <person name="Zhao L."/>
            <person name="Wei J."/>
            <person name="Que T."/>
            <person name="Du C."/>
            <person name="Cheng J."/>
            <person name="Dai P."/>
            <person name="Han X."/>
            <person name="Huang E."/>
            <person name="Gao Y."/>
            <person name="Liu J."/>
            <person name="Shao H."/>
            <person name="Ye R."/>
            <person name="Li L."/>
            <person name="Wei W."/>
            <person name="Wang X."/>
            <person name="Wang C."/>
            <person name="Yang T."/>
            <person name="Huo Q."/>
            <person name="Li W."/>
            <person name="Guo W."/>
            <person name="Chen H."/>
            <person name="Zhou L."/>
            <person name="Ni X."/>
            <person name="Tian J."/>
            <person name="Zhou Y."/>
            <person name="Sheng Y."/>
            <person name="Liu T."/>
            <person name="Pan Y."/>
            <person name="Xia L."/>
            <person name="Li J."/>
            <person name="Zhao F."/>
            <person name="Cao W."/>
        </authorList>
    </citation>
    <scope>NUCLEOTIDE SEQUENCE</scope>
    <source>
        <strain evidence="1">Dsil-2018</strain>
    </source>
</reference>
<name>A0ACB8DZR3_DERSI</name>
<accession>A0ACB8DZR3</accession>